<dbReference type="InterPro" id="IPR001362">
    <property type="entry name" value="Glyco_hydro_32"/>
</dbReference>
<dbReference type="EMBL" id="CAOQHR010000007">
    <property type="protein sequence ID" value="CAI6337817.1"/>
    <property type="molecule type" value="Genomic_DNA"/>
</dbReference>
<dbReference type="CDD" id="cd08995">
    <property type="entry name" value="GH32_EcAec43-like"/>
    <property type="match status" value="1"/>
</dbReference>
<evidence type="ECO:0000259" key="6">
    <source>
        <dbReference type="Pfam" id="PF00251"/>
    </source>
</evidence>
<gene>
    <name evidence="7" type="ORF">PDIGIT_LOCUS10932</name>
</gene>
<evidence type="ECO:0000256" key="4">
    <source>
        <dbReference type="ARBA" id="ARBA00023295"/>
    </source>
</evidence>
<evidence type="ECO:0000256" key="2">
    <source>
        <dbReference type="ARBA" id="ARBA00012758"/>
    </source>
</evidence>
<evidence type="ECO:0000313" key="7">
    <source>
        <dbReference type="EMBL" id="CAI6337817.1"/>
    </source>
</evidence>
<dbReference type="GO" id="GO:0004564">
    <property type="term" value="F:beta-fructofuranosidase activity"/>
    <property type="evidence" value="ECO:0007669"/>
    <property type="project" value="UniProtKB-EC"/>
</dbReference>
<evidence type="ECO:0000256" key="5">
    <source>
        <dbReference type="SAM" id="MobiDB-lite"/>
    </source>
</evidence>
<dbReference type="Gene3D" id="2.115.10.20">
    <property type="entry name" value="Glycosyl hydrolase domain, family 43"/>
    <property type="match status" value="1"/>
</dbReference>
<evidence type="ECO:0000256" key="1">
    <source>
        <dbReference type="ARBA" id="ARBA00009902"/>
    </source>
</evidence>
<comment type="caution">
    <text evidence="7">The sequence shown here is derived from an EMBL/GenBank/DDBJ whole genome shotgun (WGS) entry which is preliminary data.</text>
</comment>
<dbReference type="InterPro" id="IPR013148">
    <property type="entry name" value="Glyco_hydro_32_N"/>
</dbReference>
<proteinExistence type="inferred from homology"/>
<dbReference type="AlphaFoldDB" id="A0A9W4UNC1"/>
<keyword evidence="3" id="KW-0378">Hydrolase</keyword>
<name>A0A9W4UNC1_9PLEO</name>
<reference evidence="7" key="1">
    <citation type="submission" date="2023-01" db="EMBL/GenBank/DDBJ databases">
        <authorList>
            <person name="Van Ghelder C."/>
            <person name="Rancurel C."/>
        </authorList>
    </citation>
    <scope>NUCLEOTIDE SEQUENCE</scope>
    <source>
        <strain evidence="7">CNCM I-4278</strain>
    </source>
</reference>
<accession>A0A9W4UNC1</accession>
<dbReference type="SMART" id="SM00640">
    <property type="entry name" value="Glyco_32"/>
    <property type="match status" value="1"/>
</dbReference>
<comment type="similarity">
    <text evidence="1">Belongs to the glycosyl hydrolase 32 family.</text>
</comment>
<dbReference type="InterPro" id="IPR023296">
    <property type="entry name" value="Glyco_hydro_beta-prop_sf"/>
</dbReference>
<dbReference type="PANTHER" id="PTHR43101">
    <property type="entry name" value="BETA-FRUCTOSIDASE"/>
    <property type="match status" value="1"/>
</dbReference>
<organism evidence="7 8">
    <name type="scientific">Periconia digitata</name>
    <dbReference type="NCBI Taxonomy" id="1303443"/>
    <lineage>
        <taxon>Eukaryota</taxon>
        <taxon>Fungi</taxon>
        <taxon>Dikarya</taxon>
        <taxon>Ascomycota</taxon>
        <taxon>Pezizomycotina</taxon>
        <taxon>Dothideomycetes</taxon>
        <taxon>Pleosporomycetidae</taxon>
        <taxon>Pleosporales</taxon>
        <taxon>Massarineae</taxon>
        <taxon>Periconiaceae</taxon>
        <taxon>Periconia</taxon>
    </lineage>
</organism>
<feature type="compositionally biased region" description="Polar residues" evidence="5">
    <location>
        <begin position="485"/>
        <end position="498"/>
    </location>
</feature>
<dbReference type="Pfam" id="PF00251">
    <property type="entry name" value="Glyco_hydro_32N"/>
    <property type="match status" value="1"/>
</dbReference>
<evidence type="ECO:0000313" key="8">
    <source>
        <dbReference type="Proteomes" id="UP001152607"/>
    </source>
</evidence>
<sequence>MPSATSPSPSRYSRPSDSQAAADAIPILIDGEYHIFHLSTPPNTIRHPPRLRSTWSRMRSHDLLSWNRDSVEALYPGKTKDSPDADGAWTGSAIIGPDGNMHLFYTGYNLAHGGKQVIIHARSNDRQGSAFYKSPSIISISGDMSQFEDIDFRDAHVSWNECEGRFWMLVATRLKNGPFWTRGCLALLTSVDLEDWAIEREPFYAPNDMFCPECPEIFSLPNGRWYLVYSRFHAPDAGTVYRMADTPRGPFRVPRDGSGGRLDARRWYAAKSCPKAGDSSKRVSFGWIADKLDGQWSWGGDLAIPREVSADESGCLIIKPSPILLESTFRHRVEGSQIPPEIEMKSVGTTKTRYLPVEDPDYCLKFNIASHDAASFGLLFRTDKDMKGYRLRFVPIRSGLYDISLMICPPPLDDFWADQYALHLPREVDGPEFARHAAIDIRGSVVVVSKSGVLQIFVGGKSLSFRLTNEDIAGDDECDTKNKNHVNGNGLSSAQPAQKTTDTRELGFYVQDGALSLADIQLCGNAALV</sequence>
<evidence type="ECO:0000256" key="3">
    <source>
        <dbReference type="ARBA" id="ARBA00022801"/>
    </source>
</evidence>
<feature type="domain" description="Glycosyl hydrolase family 32 N-terminal" evidence="6">
    <location>
        <begin position="26"/>
        <end position="320"/>
    </location>
</feature>
<keyword evidence="8" id="KW-1185">Reference proteome</keyword>
<protein>
    <recommendedName>
        <fullName evidence="2">beta-fructofuranosidase</fullName>
        <ecNumber evidence="2">3.2.1.26</ecNumber>
    </recommendedName>
</protein>
<dbReference type="SUPFAM" id="SSF75005">
    <property type="entry name" value="Arabinanase/levansucrase/invertase"/>
    <property type="match status" value="1"/>
</dbReference>
<dbReference type="InterPro" id="IPR051214">
    <property type="entry name" value="GH32_Enzymes"/>
</dbReference>
<keyword evidence="4" id="KW-0326">Glycosidase</keyword>
<dbReference type="EC" id="3.2.1.26" evidence="2"/>
<dbReference type="PANTHER" id="PTHR43101:SF1">
    <property type="entry name" value="BETA-FRUCTOSIDASE"/>
    <property type="match status" value="1"/>
</dbReference>
<feature type="region of interest" description="Disordered" evidence="5">
    <location>
        <begin position="476"/>
        <end position="498"/>
    </location>
</feature>
<dbReference type="OrthoDB" id="202537at2759"/>
<dbReference type="Proteomes" id="UP001152607">
    <property type="component" value="Unassembled WGS sequence"/>
</dbReference>
<dbReference type="GO" id="GO:0005975">
    <property type="term" value="P:carbohydrate metabolic process"/>
    <property type="evidence" value="ECO:0007669"/>
    <property type="project" value="InterPro"/>
</dbReference>